<comment type="caution">
    <text evidence="7">The sequence shown here is derived from an EMBL/GenBank/DDBJ whole genome shotgun (WGS) entry which is preliminary data.</text>
</comment>
<feature type="binding site" evidence="6">
    <location>
        <begin position="149"/>
        <end position="150"/>
    </location>
    <ligand>
        <name>NAD(+)</name>
        <dbReference type="ChEBI" id="CHEBI:57540"/>
    </ligand>
</feature>
<dbReference type="RefSeq" id="WP_151694319.1">
    <property type="nucleotide sequence ID" value="NZ_BMGX01000001.1"/>
</dbReference>
<feature type="binding site" evidence="6">
    <location>
        <begin position="75"/>
        <end position="76"/>
    </location>
    <ligand>
        <name>NAD(+)</name>
        <dbReference type="ChEBI" id="CHEBI:57540"/>
    </ligand>
</feature>
<dbReference type="Pfam" id="PF01513">
    <property type="entry name" value="NAD_kinase"/>
    <property type="match status" value="1"/>
</dbReference>
<evidence type="ECO:0000256" key="5">
    <source>
        <dbReference type="ARBA" id="ARBA00047925"/>
    </source>
</evidence>
<feature type="active site" description="Proton acceptor" evidence="6">
    <location>
        <position position="75"/>
    </location>
</feature>
<dbReference type="GO" id="GO:0051287">
    <property type="term" value="F:NAD binding"/>
    <property type="evidence" value="ECO:0007669"/>
    <property type="project" value="UniProtKB-ARBA"/>
</dbReference>
<feature type="binding site" evidence="6">
    <location>
        <position position="214"/>
    </location>
    <ligand>
        <name>NAD(+)</name>
        <dbReference type="ChEBI" id="CHEBI:57540"/>
    </ligand>
</feature>
<gene>
    <name evidence="6" type="primary">nadK</name>
    <name evidence="7" type="ORF">F8C82_14425</name>
</gene>
<accession>A0A6L3ZC94</accession>
<protein>
    <recommendedName>
        <fullName evidence="6">NAD kinase</fullName>
        <ecNumber evidence="6">2.7.1.23</ecNumber>
    </recommendedName>
    <alternativeName>
        <fullName evidence="6">ATP-dependent NAD kinase</fullName>
    </alternativeName>
</protein>
<comment type="similarity">
    <text evidence="6">Belongs to the NAD kinase family.</text>
</comment>
<feature type="binding site" evidence="6">
    <location>
        <position position="179"/>
    </location>
    <ligand>
        <name>NAD(+)</name>
        <dbReference type="ChEBI" id="CHEBI:57540"/>
    </ligand>
</feature>
<keyword evidence="6" id="KW-0963">Cytoplasm</keyword>
<dbReference type="GO" id="GO:0003951">
    <property type="term" value="F:NAD+ kinase activity"/>
    <property type="evidence" value="ECO:0007669"/>
    <property type="project" value="UniProtKB-UniRule"/>
</dbReference>
<evidence type="ECO:0000313" key="7">
    <source>
        <dbReference type="EMBL" id="KAB2815284.1"/>
    </source>
</evidence>
<keyword evidence="1 6" id="KW-0808">Transferase</keyword>
<evidence type="ECO:0000256" key="4">
    <source>
        <dbReference type="ARBA" id="ARBA00023027"/>
    </source>
</evidence>
<dbReference type="HAMAP" id="MF_00361">
    <property type="entry name" value="NAD_kinase"/>
    <property type="match status" value="1"/>
</dbReference>
<dbReference type="GO" id="GO:0005524">
    <property type="term" value="F:ATP binding"/>
    <property type="evidence" value="ECO:0007669"/>
    <property type="project" value="UniProtKB-KW"/>
</dbReference>
<dbReference type="NCBIfam" id="NF002521">
    <property type="entry name" value="PRK01911.1"/>
    <property type="match status" value="1"/>
</dbReference>
<dbReference type="GO" id="GO:0005737">
    <property type="term" value="C:cytoplasm"/>
    <property type="evidence" value="ECO:0007669"/>
    <property type="project" value="UniProtKB-SubCell"/>
</dbReference>
<comment type="cofactor">
    <cofactor evidence="6">
        <name>a divalent metal cation</name>
        <dbReference type="ChEBI" id="CHEBI:60240"/>
    </cofactor>
</comment>
<dbReference type="InterPro" id="IPR002504">
    <property type="entry name" value="NADK"/>
</dbReference>
<dbReference type="OrthoDB" id="9774737at2"/>
<evidence type="ECO:0000256" key="1">
    <source>
        <dbReference type="ARBA" id="ARBA00022679"/>
    </source>
</evidence>
<dbReference type="InterPro" id="IPR016064">
    <property type="entry name" value="NAD/diacylglycerol_kinase_sf"/>
</dbReference>
<keyword evidence="3 6" id="KW-0521">NADP</keyword>
<proteinExistence type="inferred from homology"/>
<organism evidence="7 8">
    <name type="scientific">Phaeocystidibacter marisrubri</name>
    <dbReference type="NCBI Taxonomy" id="1577780"/>
    <lineage>
        <taxon>Bacteria</taxon>
        <taxon>Pseudomonadati</taxon>
        <taxon>Bacteroidota</taxon>
        <taxon>Flavobacteriia</taxon>
        <taxon>Flavobacteriales</taxon>
        <taxon>Phaeocystidibacteraceae</taxon>
        <taxon>Phaeocystidibacter</taxon>
    </lineage>
</organism>
<keyword evidence="2 6" id="KW-0418">Kinase</keyword>
<evidence type="ECO:0000256" key="3">
    <source>
        <dbReference type="ARBA" id="ARBA00022857"/>
    </source>
</evidence>
<evidence type="ECO:0000256" key="6">
    <source>
        <dbReference type="HAMAP-Rule" id="MF_00361"/>
    </source>
</evidence>
<dbReference type="SUPFAM" id="SSF111331">
    <property type="entry name" value="NAD kinase/diacylglycerol kinase-like"/>
    <property type="match status" value="1"/>
</dbReference>
<dbReference type="InterPro" id="IPR017438">
    <property type="entry name" value="ATP-NAD_kinase_N"/>
</dbReference>
<dbReference type="AlphaFoldDB" id="A0A6L3ZC94"/>
<reference evidence="7 8" key="1">
    <citation type="submission" date="2019-10" db="EMBL/GenBank/DDBJ databases">
        <title>Genome sequence of Phaeocystidibacter marisrubri JCM30614 (type strain).</title>
        <authorList>
            <person name="Bowman J.P."/>
        </authorList>
    </citation>
    <scope>NUCLEOTIDE SEQUENCE [LARGE SCALE GENOMIC DNA]</scope>
    <source>
        <strain evidence="7 8">JCM 30614</strain>
    </source>
</reference>
<keyword evidence="6" id="KW-0067">ATP-binding</keyword>
<feature type="binding site" evidence="6">
    <location>
        <begin position="190"/>
        <end position="195"/>
    </location>
    <ligand>
        <name>NAD(+)</name>
        <dbReference type="ChEBI" id="CHEBI:57540"/>
    </ligand>
</feature>
<keyword evidence="6" id="KW-0547">Nucleotide-binding</keyword>
<dbReference type="EC" id="2.7.1.23" evidence="6"/>
<dbReference type="Gene3D" id="3.40.50.10330">
    <property type="entry name" value="Probable inorganic polyphosphate/atp-NAD kinase, domain 1"/>
    <property type="match status" value="1"/>
</dbReference>
<name>A0A6L3ZC94_9FLAO</name>
<dbReference type="PANTHER" id="PTHR20275:SF0">
    <property type="entry name" value="NAD KINASE"/>
    <property type="match status" value="1"/>
</dbReference>
<dbReference type="GO" id="GO:0006741">
    <property type="term" value="P:NADP+ biosynthetic process"/>
    <property type="evidence" value="ECO:0007669"/>
    <property type="project" value="UniProtKB-UniRule"/>
</dbReference>
<dbReference type="PANTHER" id="PTHR20275">
    <property type="entry name" value="NAD KINASE"/>
    <property type="match status" value="1"/>
</dbReference>
<comment type="function">
    <text evidence="6">Involved in the regulation of the intracellular balance of NAD and NADP, and is a key enzyme in the biosynthesis of NADP. Catalyzes specifically the phosphorylation on 2'-hydroxyl of the adenosine moiety of NAD to yield NADP.</text>
</comment>
<dbReference type="Proteomes" id="UP000484164">
    <property type="component" value="Unassembled WGS sequence"/>
</dbReference>
<comment type="subcellular location">
    <subcellularLocation>
        <location evidence="6">Cytoplasm</location>
    </subcellularLocation>
</comment>
<dbReference type="GO" id="GO:0046872">
    <property type="term" value="F:metal ion binding"/>
    <property type="evidence" value="ECO:0007669"/>
    <property type="project" value="UniProtKB-UniRule"/>
</dbReference>
<keyword evidence="4 6" id="KW-0520">NAD</keyword>
<evidence type="ECO:0000313" key="8">
    <source>
        <dbReference type="Proteomes" id="UP000484164"/>
    </source>
</evidence>
<keyword evidence="8" id="KW-1185">Reference proteome</keyword>
<dbReference type="Pfam" id="PF20143">
    <property type="entry name" value="NAD_kinase_C"/>
    <property type="match status" value="1"/>
</dbReference>
<evidence type="ECO:0000256" key="2">
    <source>
        <dbReference type="ARBA" id="ARBA00022777"/>
    </source>
</evidence>
<dbReference type="EMBL" id="WBVQ01000003">
    <property type="protein sequence ID" value="KAB2815284.1"/>
    <property type="molecule type" value="Genomic_DNA"/>
</dbReference>
<comment type="catalytic activity">
    <reaction evidence="5 6">
        <text>NAD(+) + ATP = ADP + NADP(+) + H(+)</text>
        <dbReference type="Rhea" id="RHEA:18629"/>
        <dbReference type="ChEBI" id="CHEBI:15378"/>
        <dbReference type="ChEBI" id="CHEBI:30616"/>
        <dbReference type="ChEBI" id="CHEBI:57540"/>
        <dbReference type="ChEBI" id="CHEBI:58349"/>
        <dbReference type="ChEBI" id="CHEBI:456216"/>
        <dbReference type="EC" id="2.7.1.23"/>
    </reaction>
</comment>
<dbReference type="InterPro" id="IPR017437">
    <property type="entry name" value="ATP-NAD_kinase_PpnK-typ_C"/>
</dbReference>
<dbReference type="Gene3D" id="2.60.200.30">
    <property type="entry name" value="Probable inorganic polyphosphate/atp-NAD kinase, domain 2"/>
    <property type="match status" value="1"/>
</dbReference>
<sequence>MKIAVYGKLISPEARPYIEKLYHMLKAEGVELIFYAPFHQHLVDHCDIEIDYPTYSSSIELIASQSDVMLSIGGDGTILDAATLVRNSGIPILGVNTGRLGFLADVAREEVNKAAKALLKGKYTVQNRNLISVSTSSPDIIPDPNFALNEIAVSRKDTTSMITVHTWINDEYLNSYWADGLIIATPTGSTGYSLSCGGPIIMPGSENFVITPIAPHNLTVRPFVIPNHYKIRLKVETREDRFLTSVDSRIYACDSEVEIFLERADFKIGTIQTEVQNFPSTLRNKLLWGLDRRN</sequence>
<dbReference type="GO" id="GO:0019674">
    <property type="term" value="P:NAD+ metabolic process"/>
    <property type="evidence" value="ECO:0007669"/>
    <property type="project" value="InterPro"/>
</dbReference>
<comment type="caution">
    <text evidence="6">Lacks conserved residue(s) required for the propagation of feature annotation.</text>
</comment>